<evidence type="ECO:0000313" key="1">
    <source>
        <dbReference type="EMBL" id="KAJ8647984.1"/>
    </source>
</evidence>
<dbReference type="EMBL" id="CM056809">
    <property type="protein sequence ID" value="KAJ8647984.1"/>
    <property type="molecule type" value="Genomic_DNA"/>
</dbReference>
<protein>
    <submittedName>
        <fullName evidence="1">Uncharacterized protein</fullName>
    </submittedName>
</protein>
<accession>A0ACC2MRI3</accession>
<comment type="caution">
    <text evidence="1">The sequence shown here is derived from an EMBL/GenBank/DDBJ whole genome shotgun (WGS) entry which is preliminary data.</text>
</comment>
<organism evidence="1 2">
    <name type="scientific">Persea americana</name>
    <name type="common">Avocado</name>
    <dbReference type="NCBI Taxonomy" id="3435"/>
    <lineage>
        <taxon>Eukaryota</taxon>
        <taxon>Viridiplantae</taxon>
        <taxon>Streptophyta</taxon>
        <taxon>Embryophyta</taxon>
        <taxon>Tracheophyta</taxon>
        <taxon>Spermatophyta</taxon>
        <taxon>Magnoliopsida</taxon>
        <taxon>Magnoliidae</taxon>
        <taxon>Laurales</taxon>
        <taxon>Lauraceae</taxon>
        <taxon>Persea</taxon>
    </lineage>
</organism>
<reference evidence="1 2" key="1">
    <citation type="journal article" date="2022" name="Hortic Res">
        <title>A haplotype resolved chromosomal level avocado genome allows analysis of novel avocado genes.</title>
        <authorList>
            <person name="Nath O."/>
            <person name="Fletcher S.J."/>
            <person name="Hayward A."/>
            <person name="Shaw L.M."/>
            <person name="Masouleh A.K."/>
            <person name="Furtado A."/>
            <person name="Henry R.J."/>
            <person name="Mitter N."/>
        </authorList>
    </citation>
    <scope>NUCLEOTIDE SEQUENCE [LARGE SCALE GENOMIC DNA]</scope>
    <source>
        <strain evidence="2">cv. Hass</strain>
    </source>
</reference>
<keyword evidence="2" id="KW-1185">Reference proteome</keyword>
<proteinExistence type="predicted"/>
<dbReference type="Proteomes" id="UP001234297">
    <property type="component" value="Chromosome 1"/>
</dbReference>
<name>A0ACC2MRI3_PERAE</name>
<gene>
    <name evidence="1" type="ORF">MRB53_001007</name>
</gene>
<sequence length="89" mass="9298">MEEAPDQYIEELFVPVDAPLGHVEEDAAGVVELGSAAEDLNDLVVGRPVVAEAGLLDPPEKLEGLVGGASAVEDVVDERVVEVGYELAD</sequence>
<evidence type="ECO:0000313" key="2">
    <source>
        <dbReference type="Proteomes" id="UP001234297"/>
    </source>
</evidence>